<evidence type="ECO:0000256" key="9">
    <source>
        <dbReference type="SAM" id="Phobius"/>
    </source>
</evidence>
<dbReference type="InterPro" id="IPR036259">
    <property type="entry name" value="MFS_trans_sf"/>
</dbReference>
<evidence type="ECO:0000256" key="4">
    <source>
        <dbReference type="ARBA" id="ARBA00022692"/>
    </source>
</evidence>
<dbReference type="InterPro" id="IPR003663">
    <property type="entry name" value="Sugar/inositol_transpt"/>
</dbReference>
<evidence type="ECO:0000259" key="10">
    <source>
        <dbReference type="PROSITE" id="PS50850"/>
    </source>
</evidence>
<feature type="domain" description="Major facilitator superfamily (MFS) profile" evidence="10">
    <location>
        <begin position="58"/>
        <end position="520"/>
    </location>
</feature>
<feature type="transmembrane region" description="Helical" evidence="9">
    <location>
        <begin position="192"/>
        <end position="212"/>
    </location>
</feature>
<evidence type="ECO:0000256" key="1">
    <source>
        <dbReference type="ARBA" id="ARBA00004141"/>
    </source>
</evidence>
<evidence type="ECO:0000256" key="8">
    <source>
        <dbReference type="RuleBase" id="RU003346"/>
    </source>
</evidence>
<organism evidence="11 12">
    <name type="scientific">Cutaneotrichosporon spelunceum</name>
    <dbReference type="NCBI Taxonomy" id="1672016"/>
    <lineage>
        <taxon>Eukaryota</taxon>
        <taxon>Fungi</taxon>
        <taxon>Dikarya</taxon>
        <taxon>Basidiomycota</taxon>
        <taxon>Agaricomycotina</taxon>
        <taxon>Tremellomycetes</taxon>
        <taxon>Trichosporonales</taxon>
        <taxon>Trichosporonaceae</taxon>
        <taxon>Cutaneotrichosporon</taxon>
    </lineage>
</organism>
<keyword evidence="6 9" id="KW-0472">Membrane</keyword>
<feature type="transmembrane region" description="Helical" evidence="9">
    <location>
        <begin position="54"/>
        <end position="80"/>
    </location>
</feature>
<keyword evidence="12" id="KW-1185">Reference proteome</keyword>
<feature type="transmembrane region" description="Helical" evidence="9">
    <location>
        <begin position="467"/>
        <end position="486"/>
    </location>
</feature>
<dbReference type="FunFam" id="1.20.1250.20:FF:000026">
    <property type="entry name" value="MFS quinate transporter QutD"/>
    <property type="match status" value="1"/>
</dbReference>
<keyword evidence="3 8" id="KW-0813">Transport</keyword>
<comment type="similarity">
    <text evidence="2 8">Belongs to the major facilitator superfamily. Sugar transporter (TC 2.A.1.1) family.</text>
</comment>
<sequence length="575" mass="62948">MKKVGHAPDIDAIPTLDQFGIELHPDTLHFVEDPRALADALGGNSVVNVFRNPIVFLAALCACVGGLMFGFDQGILSIVLTMKQFLAVFPETDISVTPKAGLNKGVMTALLELGAFLGAIMSSFVADRYSRKMSIVFGSVWFVIGSILQAASYSFAQLVVGRFIGGVGVGILSSTAPMYISEIAPPNIRGAFLVLEAWSIVFGVVVMFYITYGTRHIPNDWSFRLPFAVQMAPIVVLAALLVFLPYSPRWLAQVGRDEEALQSLVRLRRLPPTSPIVQAEWITIRTEAIRNRDVLVRAHPKLVGDDIKSVLKMDAASWVDMFRPGVIRRTMIGVALMVFQQFTGINALIYYSPTLFEQLGLDYEMQITMSGVLNCTQLAAVTVAFLFLDKVGRRPPLIHGAWMMAASHFIVAAMIGVYGKDWSVYGTQAWVGVAFILFFVFSYGMGWAPIPWTLPAEVHSSSRRAKGVAITTCTNWLCNFIIGLITPPMIQGTGFGTFIFFGIWAVGAFVWAILVPPETKGKTLEQIDAAFHSHDAADEMEAKRTILGSIVGADCSRNNSKDNNSKAGQEWVETA</sequence>
<dbReference type="InterPro" id="IPR020846">
    <property type="entry name" value="MFS_dom"/>
</dbReference>
<accession>A0AAD3TYZ5</accession>
<evidence type="ECO:0000256" key="5">
    <source>
        <dbReference type="ARBA" id="ARBA00022989"/>
    </source>
</evidence>
<evidence type="ECO:0000256" key="3">
    <source>
        <dbReference type="ARBA" id="ARBA00022448"/>
    </source>
</evidence>
<dbReference type="PRINTS" id="PR00171">
    <property type="entry name" value="SUGRTRNSPORT"/>
</dbReference>
<gene>
    <name evidence="11" type="ORF">CspeluHIS016_0703580</name>
</gene>
<feature type="transmembrane region" description="Helical" evidence="9">
    <location>
        <begin position="106"/>
        <end position="126"/>
    </location>
</feature>
<dbReference type="SUPFAM" id="SSF103473">
    <property type="entry name" value="MFS general substrate transporter"/>
    <property type="match status" value="1"/>
</dbReference>
<comment type="catalytic activity">
    <reaction evidence="7">
        <text>myo-inositol(out) + H(+)(out) = myo-inositol(in) + H(+)(in)</text>
        <dbReference type="Rhea" id="RHEA:60364"/>
        <dbReference type="ChEBI" id="CHEBI:15378"/>
        <dbReference type="ChEBI" id="CHEBI:17268"/>
    </reaction>
</comment>
<dbReference type="PANTHER" id="PTHR48022">
    <property type="entry name" value="PLASTIDIC GLUCOSE TRANSPORTER 4"/>
    <property type="match status" value="1"/>
</dbReference>
<feature type="transmembrane region" description="Helical" evidence="9">
    <location>
        <begin position="371"/>
        <end position="388"/>
    </location>
</feature>
<dbReference type="PROSITE" id="PS00217">
    <property type="entry name" value="SUGAR_TRANSPORT_2"/>
    <property type="match status" value="1"/>
</dbReference>
<dbReference type="PANTHER" id="PTHR48022:SF14">
    <property type="entry name" value="MAJOR FACILITATOR SUPERFAMILY (MFS) PROFILE DOMAIN-CONTAINING PROTEIN-RELATED"/>
    <property type="match status" value="1"/>
</dbReference>
<comment type="subcellular location">
    <subcellularLocation>
        <location evidence="1">Membrane</location>
        <topology evidence="1">Multi-pass membrane protein</topology>
    </subcellularLocation>
</comment>
<dbReference type="AlphaFoldDB" id="A0AAD3TYZ5"/>
<feature type="transmembrane region" description="Helical" evidence="9">
    <location>
        <begin position="400"/>
        <end position="419"/>
    </location>
</feature>
<evidence type="ECO:0000256" key="6">
    <source>
        <dbReference type="ARBA" id="ARBA00023136"/>
    </source>
</evidence>
<dbReference type="Gene3D" id="1.20.1250.20">
    <property type="entry name" value="MFS general substrate transporter like domains"/>
    <property type="match status" value="1"/>
</dbReference>
<dbReference type="InterPro" id="IPR050360">
    <property type="entry name" value="MFS_Sugar_Transporters"/>
</dbReference>
<keyword evidence="4 9" id="KW-0812">Transmembrane</keyword>
<protein>
    <recommendedName>
        <fullName evidence="10">Major facilitator superfamily (MFS) profile domain-containing protein</fullName>
    </recommendedName>
</protein>
<evidence type="ECO:0000313" key="12">
    <source>
        <dbReference type="Proteomes" id="UP001222932"/>
    </source>
</evidence>
<dbReference type="EMBL" id="BTCM01000007">
    <property type="protein sequence ID" value="GMK59343.1"/>
    <property type="molecule type" value="Genomic_DNA"/>
</dbReference>
<feature type="transmembrane region" description="Helical" evidence="9">
    <location>
        <begin position="331"/>
        <end position="351"/>
    </location>
</feature>
<evidence type="ECO:0000256" key="7">
    <source>
        <dbReference type="ARBA" id="ARBA00049119"/>
    </source>
</evidence>
<keyword evidence="5 9" id="KW-1133">Transmembrane helix</keyword>
<dbReference type="GO" id="GO:0005351">
    <property type="term" value="F:carbohydrate:proton symporter activity"/>
    <property type="evidence" value="ECO:0007669"/>
    <property type="project" value="TreeGrafter"/>
</dbReference>
<dbReference type="PROSITE" id="PS00216">
    <property type="entry name" value="SUGAR_TRANSPORT_1"/>
    <property type="match status" value="1"/>
</dbReference>
<feature type="transmembrane region" description="Helical" evidence="9">
    <location>
        <begin position="133"/>
        <end position="153"/>
    </location>
</feature>
<evidence type="ECO:0000313" key="11">
    <source>
        <dbReference type="EMBL" id="GMK59343.1"/>
    </source>
</evidence>
<feature type="transmembrane region" description="Helical" evidence="9">
    <location>
        <begin position="492"/>
        <end position="514"/>
    </location>
</feature>
<reference evidence="11" key="1">
    <citation type="journal article" date="2023" name="BMC Genomics">
        <title>Chromosome-level genome assemblies of Cutaneotrichosporon spp. (Trichosporonales, Basidiomycota) reveal imbalanced evolution between nucleotide sequences and chromosome synteny.</title>
        <authorList>
            <person name="Kobayashi Y."/>
            <person name="Kayamori A."/>
            <person name="Aoki K."/>
            <person name="Shiwa Y."/>
            <person name="Matsutani M."/>
            <person name="Fujita N."/>
            <person name="Sugita T."/>
            <person name="Iwasaki W."/>
            <person name="Tanaka N."/>
            <person name="Takashima M."/>
        </authorList>
    </citation>
    <scope>NUCLEOTIDE SEQUENCE</scope>
    <source>
        <strain evidence="11">HIS016</strain>
    </source>
</reference>
<dbReference type="PROSITE" id="PS50850">
    <property type="entry name" value="MFS"/>
    <property type="match status" value="1"/>
</dbReference>
<proteinExistence type="inferred from homology"/>
<dbReference type="Proteomes" id="UP001222932">
    <property type="component" value="Unassembled WGS sequence"/>
</dbReference>
<dbReference type="InterPro" id="IPR005828">
    <property type="entry name" value="MFS_sugar_transport-like"/>
</dbReference>
<feature type="transmembrane region" description="Helical" evidence="9">
    <location>
        <begin position="425"/>
        <end position="446"/>
    </location>
</feature>
<feature type="transmembrane region" description="Helical" evidence="9">
    <location>
        <begin position="159"/>
        <end position="180"/>
    </location>
</feature>
<dbReference type="InterPro" id="IPR005829">
    <property type="entry name" value="Sugar_transporter_CS"/>
</dbReference>
<evidence type="ECO:0000256" key="2">
    <source>
        <dbReference type="ARBA" id="ARBA00010992"/>
    </source>
</evidence>
<dbReference type="Pfam" id="PF00083">
    <property type="entry name" value="Sugar_tr"/>
    <property type="match status" value="1"/>
</dbReference>
<dbReference type="NCBIfam" id="TIGR00879">
    <property type="entry name" value="SP"/>
    <property type="match status" value="1"/>
</dbReference>
<comment type="caution">
    <text evidence="11">The sequence shown here is derived from an EMBL/GenBank/DDBJ whole genome shotgun (WGS) entry which is preliminary data.</text>
</comment>
<dbReference type="GO" id="GO:0016020">
    <property type="term" value="C:membrane"/>
    <property type="evidence" value="ECO:0007669"/>
    <property type="project" value="UniProtKB-SubCell"/>
</dbReference>
<reference evidence="11" key="2">
    <citation type="submission" date="2023-06" db="EMBL/GenBank/DDBJ databases">
        <authorList>
            <person name="Kobayashi Y."/>
            <person name="Kayamori A."/>
            <person name="Aoki K."/>
            <person name="Shiwa Y."/>
            <person name="Fujita N."/>
            <person name="Sugita T."/>
            <person name="Iwasaki W."/>
            <person name="Tanaka N."/>
            <person name="Takashima M."/>
        </authorList>
    </citation>
    <scope>NUCLEOTIDE SEQUENCE</scope>
    <source>
        <strain evidence="11">HIS016</strain>
    </source>
</reference>
<feature type="transmembrane region" description="Helical" evidence="9">
    <location>
        <begin position="227"/>
        <end position="246"/>
    </location>
</feature>
<name>A0AAD3TYZ5_9TREE</name>